<protein>
    <submittedName>
        <fullName evidence="1">Uncharacterized protein</fullName>
    </submittedName>
</protein>
<name>A0ACC2X6C2_9TREE</name>
<evidence type="ECO:0000313" key="2">
    <source>
        <dbReference type="Proteomes" id="UP001234202"/>
    </source>
</evidence>
<reference evidence="1" key="1">
    <citation type="submission" date="2023-04" db="EMBL/GenBank/DDBJ databases">
        <title>Draft Genome sequencing of Naganishia species isolated from polar environments using Oxford Nanopore Technology.</title>
        <authorList>
            <person name="Leo P."/>
            <person name="Venkateswaran K."/>
        </authorList>
    </citation>
    <scope>NUCLEOTIDE SEQUENCE</scope>
    <source>
        <strain evidence="1">DBVPG 5303</strain>
    </source>
</reference>
<dbReference type="Proteomes" id="UP001234202">
    <property type="component" value="Unassembled WGS sequence"/>
</dbReference>
<accession>A0ACC2X6C2</accession>
<keyword evidence="2" id="KW-1185">Reference proteome</keyword>
<sequence>MSAVLNTIILGLIALLLYWVFSNQPKRIAQKSLGESPFKSPEKALNQKRQVELPEEQGGTKATSGAKQSPSHPSKSDRPQRNAGEGSKPPVEAESGTRQTTKPERSSRRVRSYLGGEEPAEQSQRSRRKWPAEETASLLLEPCSFQQPEQKPTATSPVATNHRRKRALDASTSDEDNEQKPTSSRQTRKRDIKRKKHDDHEEREEAKEDDAMDVTATTLPGGYVDTDVDVEENPRPNQGQRRKRDDSSDSEDVDGDASEISDKSERERHRLHGRAVRRRRDDASTEKDEEMTLVQRSSRRSRRNKHHAGKAKASSEDAMSEKKDETSATENSSGSEQMEVDSADGRKSRPISLGLRATPFNETSTDDDDDQSEEQDEHATFTRTPNSNRNTRTTARQARKTAKQTPASMRKGKTIAVEAAKKKHAKQTPQSKRVSSRRKGEVWTAANGQKYKISTKDGVRRQLVSVKEWRHKYKMPADSVHPDKDVMHLVLVEKWVTDTELKELERVKLLGWQSDDEDSKNGNNEDLNSIGEVEDAGSPVTTKVCLSSLASAA</sequence>
<evidence type="ECO:0000313" key="1">
    <source>
        <dbReference type="EMBL" id="KAJ9118966.1"/>
    </source>
</evidence>
<organism evidence="1 2">
    <name type="scientific">Naganishia onofrii</name>
    <dbReference type="NCBI Taxonomy" id="1851511"/>
    <lineage>
        <taxon>Eukaryota</taxon>
        <taxon>Fungi</taxon>
        <taxon>Dikarya</taxon>
        <taxon>Basidiomycota</taxon>
        <taxon>Agaricomycotina</taxon>
        <taxon>Tremellomycetes</taxon>
        <taxon>Filobasidiales</taxon>
        <taxon>Filobasidiaceae</taxon>
        <taxon>Naganishia</taxon>
    </lineage>
</organism>
<gene>
    <name evidence="1" type="ORF">QFC24_005932</name>
</gene>
<comment type="caution">
    <text evidence="1">The sequence shown here is derived from an EMBL/GenBank/DDBJ whole genome shotgun (WGS) entry which is preliminary data.</text>
</comment>
<proteinExistence type="predicted"/>
<dbReference type="EMBL" id="JASBWV010000026">
    <property type="protein sequence ID" value="KAJ9118966.1"/>
    <property type="molecule type" value="Genomic_DNA"/>
</dbReference>